<protein>
    <recommendedName>
        <fullName evidence="3 12">Transcription elongation factor SPT4</fullName>
    </recommendedName>
</protein>
<dbReference type="Pfam" id="PF06093">
    <property type="entry name" value="Spt4"/>
    <property type="match status" value="1"/>
</dbReference>
<keyword evidence="9" id="KW-0010">Activator</keyword>
<evidence type="ECO:0000256" key="11">
    <source>
        <dbReference type="ARBA" id="ARBA00023242"/>
    </source>
</evidence>
<dbReference type="GO" id="GO:0008270">
    <property type="term" value="F:zinc ion binding"/>
    <property type="evidence" value="ECO:0007669"/>
    <property type="project" value="UniProtKB-KW"/>
</dbReference>
<keyword evidence="6" id="KW-0863">Zinc-finger</keyword>
<dbReference type="PANTHER" id="PTHR12882">
    <property type="entry name" value="SUPPRESSOR OF TY 4"/>
    <property type="match status" value="1"/>
</dbReference>
<keyword evidence="7" id="KW-0862">Zinc</keyword>
<dbReference type="GO" id="GO:0032044">
    <property type="term" value="C:DSIF complex"/>
    <property type="evidence" value="ECO:0007669"/>
    <property type="project" value="TreeGrafter"/>
</dbReference>
<dbReference type="WBParaSite" id="L893_g29090.t1">
    <property type="protein sequence ID" value="L893_g29090.t1"/>
    <property type="gene ID" value="L893_g29090"/>
</dbReference>
<evidence type="ECO:0000256" key="9">
    <source>
        <dbReference type="ARBA" id="ARBA00023159"/>
    </source>
</evidence>
<evidence type="ECO:0000256" key="3">
    <source>
        <dbReference type="ARBA" id="ARBA00020182"/>
    </source>
</evidence>
<dbReference type="GO" id="GO:0140673">
    <property type="term" value="P:transcription elongation-coupled chromatin remodeling"/>
    <property type="evidence" value="ECO:0007669"/>
    <property type="project" value="InterPro"/>
</dbReference>
<dbReference type="InterPro" id="IPR038510">
    <property type="entry name" value="Spt4_sf"/>
</dbReference>
<evidence type="ECO:0000256" key="10">
    <source>
        <dbReference type="ARBA" id="ARBA00023163"/>
    </source>
</evidence>
<evidence type="ECO:0000256" key="8">
    <source>
        <dbReference type="ARBA" id="ARBA00023015"/>
    </source>
</evidence>
<proteinExistence type="inferred from homology"/>
<dbReference type="SUPFAM" id="SSF63393">
    <property type="entry name" value="RNA polymerase subunits"/>
    <property type="match status" value="1"/>
</dbReference>
<evidence type="ECO:0000256" key="12">
    <source>
        <dbReference type="PIRNR" id="PIRNR025023"/>
    </source>
</evidence>
<sequence length="118" mass="13161">MSIETVPRDVSGLRACLFCSLIKTCEQFEMDGCDNCDRFLQMKGDTDKVYECTSTNFDGMIAACQPHDSWVCKWQKIGDKVPGVYAVSVSGSLSDNVVSDLKAMRIRYVPNMRDTTGK</sequence>
<keyword evidence="8" id="KW-0805">Transcription regulation</keyword>
<evidence type="ECO:0000256" key="2">
    <source>
        <dbReference type="ARBA" id="ARBA00010464"/>
    </source>
</evidence>
<dbReference type="FunFam" id="3.30.40.210:FF:000001">
    <property type="entry name" value="Transcription elongation factor SPT4"/>
    <property type="match status" value="1"/>
</dbReference>
<keyword evidence="11 12" id="KW-0539">Nucleus</keyword>
<keyword evidence="5" id="KW-0479">Metal-binding</keyword>
<accession>A0A1I7ZRK9</accession>
<dbReference type="PANTHER" id="PTHR12882:SF1">
    <property type="entry name" value="TRANSCRIPTION ELONGATION FACTOR SPT4"/>
    <property type="match status" value="1"/>
</dbReference>
<dbReference type="PIRSF" id="PIRSF025023">
    <property type="entry name" value="Spt4"/>
    <property type="match status" value="1"/>
</dbReference>
<dbReference type="AlphaFoldDB" id="A0A1I7ZRK9"/>
<evidence type="ECO:0000256" key="4">
    <source>
        <dbReference type="ARBA" id="ARBA00022491"/>
    </source>
</evidence>
<feature type="domain" description="Spt4/RpoE2 zinc finger" evidence="13">
    <location>
        <begin position="13"/>
        <end position="90"/>
    </location>
</feature>
<dbReference type="InterPro" id="IPR029040">
    <property type="entry name" value="RPABC4/Spt4"/>
</dbReference>
<reference evidence="15" key="1">
    <citation type="submission" date="2016-11" db="UniProtKB">
        <authorList>
            <consortium name="WormBaseParasite"/>
        </authorList>
    </citation>
    <scope>IDENTIFICATION</scope>
</reference>
<evidence type="ECO:0000256" key="5">
    <source>
        <dbReference type="ARBA" id="ARBA00022723"/>
    </source>
</evidence>
<dbReference type="SMART" id="SM01389">
    <property type="entry name" value="Spt4"/>
    <property type="match status" value="1"/>
</dbReference>
<name>A0A1I7ZRK9_9BILA</name>
<evidence type="ECO:0000313" key="15">
    <source>
        <dbReference type="WBParaSite" id="L893_g29090.t1"/>
    </source>
</evidence>
<organism evidence="14 15">
    <name type="scientific">Steinernema glaseri</name>
    <dbReference type="NCBI Taxonomy" id="37863"/>
    <lineage>
        <taxon>Eukaryota</taxon>
        <taxon>Metazoa</taxon>
        <taxon>Ecdysozoa</taxon>
        <taxon>Nematoda</taxon>
        <taxon>Chromadorea</taxon>
        <taxon>Rhabditida</taxon>
        <taxon>Tylenchina</taxon>
        <taxon>Panagrolaimomorpha</taxon>
        <taxon>Strongyloidoidea</taxon>
        <taxon>Steinernematidae</taxon>
        <taxon>Steinernema</taxon>
    </lineage>
</organism>
<evidence type="ECO:0000256" key="1">
    <source>
        <dbReference type="ARBA" id="ARBA00004123"/>
    </source>
</evidence>
<keyword evidence="14" id="KW-1185">Reference proteome</keyword>
<dbReference type="Gene3D" id="3.30.40.210">
    <property type="match status" value="1"/>
</dbReference>
<comment type="subcellular location">
    <subcellularLocation>
        <location evidence="1 12">Nucleus</location>
    </subcellularLocation>
</comment>
<dbReference type="GO" id="GO:0000993">
    <property type="term" value="F:RNA polymerase II complex binding"/>
    <property type="evidence" value="ECO:0007669"/>
    <property type="project" value="TreeGrafter"/>
</dbReference>
<dbReference type="Proteomes" id="UP000095287">
    <property type="component" value="Unplaced"/>
</dbReference>
<dbReference type="InterPro" id="IPR009287">
    <property type="entry name" value="Spt4"/>
</dbReference>
<keyword evidence="4" id="KW-0678">Repressor</keyword>
<comment type="similarity">
    <text evidence="2 12">Belongs to the SPT4 family.</text>
</comment>
<evidence type="ECO:0000313" key="14">
    <source>
        <dbReference type="Proteomes" id="UP000095287"/>
    </source>
</evidence>
<dbReference type="GO" id="GO:0006355">
    <property type="term" value="P:regulation of DNA-templated transcription"/>
    <property type="evidence" value="ECO:0007669"/>
    <property type="project" value="InterPro"/>
</dbReference>
<dbReference type="InterPro" id="IPR022800">
    <property type="entry name" value="Spt4/RpoE2_Znf"/>
</dbReference>
<evidence type="ECO:0000256" key="6">
    <source>
        <dbReference type="ARBA" id="ARBA00022771"/>
    </source>
</evidence>
<comment type="function">
    <text evidence="12">Component of the DRB sensitivity-inducing factor complex (DSIF complex), which regulates transcription elongation by RNA polymerase II.</text>
</comment>
<evidence type="ECO:0000259" key="13">
    <source>
        <dbReference type="SMART" id="SM01389"/>
    </source>
</evidence>
<dbReference type="CDD" id="cd07973">
    <property type="entry name" value="Spt4"/>
    <property type="match status" value="1"/>
</dbReference>
<evidence type="ECO:0000256" key="7">
    <source>
        <dbReference type="ARBA" id="ARBA00022833"/>
    </source>
</evidence>
<keyword evidence="10 12" id="KW-0804">Transcription</keyword>